<name>A0AAX1NEF9_9BACT</name>
<dbReference type="Pfam" id="PF10677">
    <property type="entry name" value="DUF2490"/>
    <property type="match status" value="1"/>
</dbReference>
<proteinExistence type="predicted"/>
<organism evidence="1 2">
    <name type="scientific">Flammeovirga yaeyamensis</name>
    <dbReference type="NCBI Taxonomy" id="367791"/>
    <lineage>
        <taxon>Bacteria</taxon>
        <taxon>Pseudomonadati</taxon>
        <taxon>Bacteroidota</taxon>
        <taxon>Cytophagia</taxon>
        <taxon>Cytophagales</taxon>
        <taxon>Flammeovirgaceae</taxon>
        <taxon>Flammeovirga</taxon>
    </lineage>
</organism>
<dbReference type="RefSeq" id="WP_169666685.1">
    <property type="nucleotide sequence ID" value="NZ_CP076133.1"/>
</dbReference>
<protein>
    <submittedName>
        <fullName evidence="1">DUF2490 domain-containing protein</fullName>
    </submittedName>
</protein>
<dbReference type="EMBL" id="CP076133">
    <property type="protein sequence ID" value="QWG04747.1"/>
    <property type="molecule type" value="Genomic_DNA"/>
</dbReference>
<dbReference type="KEGG" id="fya:KMW28_28010"/>
<gene>
    <name evidence="1" type="ORF">KMW28_28010</name>
</gene>
<dbReference type="AlphaFoldDB" id="A0AAX1NEF9"/>
<dbReference type="Proteomes" id="UP000678679">
    <property type="component" value="Chromosome 2"/>
</dbReference>
<keyword evidence="2" id="KW-1185">Reference proteome</keyword>
<dbReference type="InterPro" id="IPR019619">
    <property type="entry name" value="DUF2490"/>
</dbReference>
<sequence length="234" mass="27803">MNQLININKLIRNLIIIFSFAISNELFAQDYIWFHYFNRYKLSYKFSIDSDIGWREYFDAERYRGQIRSGLRYDINANMYARGGIMYVNGSVASEEIRFYQDYVYSFKIKDITIQQRIRFEQQTFTDPTKNFNFRIRYNPALKFHSPIGHWTLAAEPFVSVKKDGSYIGANRLLVGIKNKIYGNVHLTLQYINERAYSKAETGYIAENQMIRVRIDHVIHPLRTGPLFGRKKNR</sequence>
<evidence type="ECO:0000313" key="1">
    <source>
        <dbReference type="EMBL" id="QWG04747.1"/>
    </source>
</evidence>
<reference evidence="1 2" key="1">
    <citation type="submission" date="2021-05" db="EMBL/GenBank/DDBJ databases">
        <title>Comparative genomic studies on the polysaccharide-degrading batcterial strains of the Flammeovirga genus.</title>
        <authorList>
            <person name="Zewei F."/>
            <person name="Zheng Z."/>
            <person name="Yu L."/>
            <person name="Ruyue G."/>
            <person name="Yanhong M."/>
            <person name="Yuanyuan C."/>
            <person name="Jingyan G."/>
            <person name="Wenjun H."/>
        </authorList>
    </citation>
    <scope>NUCLEOTIDE SEQUENCE [LARGE SCALE GENOMIC DNA]</scope>
    <source>
        <strain evidence="1 2">NBRC:100898</strain>
    </source>
</reference>
<evidence type="ECO:0000313" key="2">
    <source>
        <dbReference type="Proteomes" id="UP000678679"/>
    </source>
</evidence>
<accession>A0AAX1NEF9</accession>